<dbReference type="Proteomes" id="UP001652625">
    <property type="component" value="Chromosome 12"/>
</dbReference>
<dbReference type="PANTHER" id="PTHR45981">
    <property type="entry name" value="LD02310P"/>
    <property type="match status" value="1"/>
</dbReference>
<organism evidence="13 14">
    <name type="scientific">Hydra vulgaris</name>
    <name type="common">Hydra</name>
    <name type="synonym">Hydra attenuata</name>
    <dbReference type="NCBI Taxonomy" id="6087"/>
    <lineage>
        <taxon>Eukaryota</taxon>
        <taxon>Metazoa</taxon>
        <taxon>Cnidaria</taxon>
        <taxon>Hydrozoa</taxon>
        <taxon>Hydroidolina</taxon>
        <taxon>Anthoathecata</taxon>
        <taxon>Aplanulata</taxon>
        <taxon>Hydridae</taxon>
        <taxon>Hydra</taxon>
    </lineage>
</organism>
<comment type="subcellular location">
    <subcellularLocation>
        <location evidence="2">Cytoplasmic vesicle membrane</location>
        <topology evidence="2">Multi-pass membrane protein</topology>
    </subcellularLocation>
    <subcellularLocation>
        <location evidence="3">Early endosome membrane</location>
        <topology evidence="3">Multi-pass membrane protein</topology>
    </subcellularLocation>
    <subcellularLocation>
        <location evidence="1">Lysosome membrane</location>
        <topology evidence="1">Multi-pass membrane protein</topology>
    </subcellularLocation>
</comment>
<feature type="transmembrane region" description="Helical" evidence="10">
    <location>
        <begin position="157"/>
        <end position="177"/>
    </location>
</feature>
<dbReference type="RefSeq" id="XP_065670084.1">
    <property type="nucleotide sequence ID" value="XM_065814012.1"/>
</dbReference>
<dbReference type="PROSITE" id="PS51292">
    <property type="entry name" value="ZF_RING_CH"/>
    <property type="match status" value="1"/>
</dbReference>
<evidence type="ECO:0000256" key="2">
    <source>
        <dbReference type="ARBA" id="ARBA00004439"/>
    </source>
</evidence>
<reference evidence="14" key="1">
    <citation type="submission" date="2025-08" db="UniProtKB">
        <authorList>
            <consortium name="RefSeq"/>
        </authorList>
    </citation>
    <scope>IDENTIFICATION</scope>
</reference>
<evidence type="ECO:0000259" key="11">
    <source>
        <dbReference type="PROSITE" id="PS50089"/>
    </source>
</evidence>
<keyword evidence="8" id="KW-0968">Cytoplasmic vesicle</keyword>
<sequence>MTDDVLWFTQMCNIFKEKKKKFEKHRRVSNSSCRSLTSRVNDICKICHNEQTKNDAFVSPCLCSGSLLYVHQSCIQKWIKMTGTKSCELCQYGFNIECTTLPIRKWKSFELSPNERRKILCTVSFHVIAVTCMVWSLCVLINHTAEEFKRGNFEWPFWIKLVVSVIGFISVVVFMYVHSKFYVKLFIRLKTYNRAIFITNVSEIEKERFKTHFVEIQDKEVELNKACQINQN</sequence>
<keyword evidence="4" id="KW-0479">Metal-binding</keyword>
<dbReference type="GeneID" id="100209433"/>
<feature type="domain" description="RING-CH-type" evidence="12">
    <location>
        <begin position="36"/>
        <end position="97"/>
    </location>
</feature>
<keyword evidence="5 9" id="KW-0863">Zinc-finger</keyword>
<evidence type="ECO:0000256" key="9">
    <source>
        <dbReference type="PROSITE-ProRule" id="PRU00175"/>
    </source>
</evidence>
<evidence type="ECO:0000256" key="1">
    <source>
        <dbReference type="ARBA" id="ARBA00004155"/>
    </source>
</evidence>
<keyword evidence="10" id="KW-0812">Transmembrane</keyword>
<feature type="transmembrane region" description="Helical" evidence="10">
    <location>
        <begin position="119"/>
        <end position="145"/>
    </location>
</feature>
<evidence type="ECO:0000256" key="10">
    <source>
        <dbReference type="SAM" id="Phobius"/>
    </source>
</evidence>
<evidence type="ECO:0000256" key="4">
    <source>
        <dbReference type="ARBA" id="ARBA00022723"/>
    </source>
</evidence>
<dbReference type="SMART" id="SM00744">
    <property type="entry name" value="RINGv"/>
    <property type="match status" value="1"/>
</dbReference>
<keyword evidence="6" id="KW-0862">Zinc</keyword>
<evidence type="ECO:0000256" key="6">
    <source>
        <dbReference type="ARBA" id="ARBA00022833"/>
    </source>
</evidence>
<evidence type="ECO:0000256" key="3">
    <source>
        <dbReference type="ARBA" id="ARBA00004520"/>
    </source>
</evidence>
<protein>
    <submittedName>
        <fullName evidence="14">E3 ubiquitin-protein ligase MARCHF8 isoform X4</fullName>
    </submittedName>
</protein>
<feature type="domain" description="RING-type" evidence="11">
    <location>
        <begin position="44"/>
        <end position="91"/>
    </location>
</feature>
<keyword evidence="7" id="KW-0391">Immunity</keyword>
<evidence type="ECO:0000256" key="7">
    <source>
        <dbReference type="ARBA" id="ARBA00022859"/>
    </source>
</evidence>
<dbReference type="InterPro" id="IPR001841">
    <property type="entry name" value="Znf_RING"/>
</dbReference>
<evidence type="ECO:0000256" key="5">
    <source>
        <dbReference type="ARBA" id="ARBA00022771"/>
    </source>
</evidence>
<dbReference type="SUPFAM" id="SSF57850">
    <property type="entry name" value="RING/U-box"/>
    <property type="match status" value="1"/>
</dbReference>
<dbReference type="Gene3D" id="3.30.40.10">
    <property type="entry name" value="Zinc/RING finger domain, C3HC4 (zinc finger)"/>
    <property type="match status" value="1"/>
</dbReference>
<keyword evidence="10" id="KW-1133">Transmembrane helix</keyword>
<keyword evidence="13" id="KW-1185">Reference proteome</keyword>
<evidence type="ECO:0000259" key="12">
    <source>
        <dbReference type="PROSITE" id="PS51292"/>
    </source>
</evidence>
<dbReference type="InterPro" id="IPR011016">
    <property type="entry name" value="Znf_RING-CH"/>
</dbReference>
<evidence type="ECO:0000313" key="14">
    <source>
        <dbReference type="RefSeq" id="XP_065670084.1"/>
    </source>
</evidence>
<evidence type="ECO:0000256" key="8">
    <source>
        <dbReference type="ARBA" id="ARBA00023329"/>
    </source>
</evidence>
<dbReference type="InterPro" id="IPR013083">
    <property type="entry name" value="Znf_RING/FYVE/PHD"/>
</dbReference>
<evidence type="ECO:0000313" key="13">
    <source>
        <dbReference type="Proteomes" id="UP001652625"/>
    </source>
</evidence>
<gene>
    <name evidence="14" type="primary">LOC100209433</name>
</gene>
<proteinExistence type="predicted"/>
<keyword evidence="10" id="KW-0472">Membrane</keyword>
<dbReference type="Pfam" id="PF12906">
    <property type="entry name" value="RINGv"/>
    <property type="match status" value="1"/>
</dbReference>
<dbReference type="PROSITE" id="PS50089">
    <property type="entry name" value="ZF_RING_2"/>
    <property type="match status" value="1"/>
</dbReference>
<name>A0ABM4D6Z7_HYDVU</name>
<accession>A0ABM4D6Z7</accession>